<dbReference type="EMBL" id="BHYK01000020">
    <property type="protein sequence ID" value="GCD11598.1"/>
    <property type="molecule type" value="Genomic_DNA"/>
</dbReference>
<comment type="caution">
    <text evidence="1">The sequence shown here is derived from an EMBL/GenBank/DDBJ whole genome shotgun (WGS) entry which is preliminary data.</text>
</comment>
<evidence type="ECO:0000313" key="1">
    <source>
        <dbReference type="EMBL" id="GCD11598.1"/>
    </source>
</evidence>
<accession>A0A401UQ21</accession>
<name>A0A401UQ21_9CLOT</name>
<dbReference type="Proteomes" id="UP000287872">
    <property type="component" value="Unassembled WGS sequence"/>
</dbReference>
<reference evidence="1 2" key="1">
    <citation type="submission" date="2018-11" db="EMBL/GenBank/DDBJ databases">
        <title>Genome sequencing and assembly of Clostridium tagluense strain A121.</title>
        <authorList>
            <person name="Murakami T."/>
            <person name="Segawa T."/>
            <person name="Shcherbakova V.A."/>
            <person name="Mori H."/>
            <person name="Yoshimura Y."/>
        </authorList>
    </citation>
    <scope>NUCLEOTIDE SEQUENCE [LARGE SCALE GENOMIC DNA]</scope>
    <source>
        <strain evidence="1 2">A121</strain>
    </source>
</reference>
<sequence>MEGMRVFIKDDKINVEYSGNSYDVTLSVRKTMKNTLKIYAETKY</sequence>
<protein>
    <submittedName>
        <fullName evidence="1">Uncharacterized protein</fullName>
    </submittedName>
</protein>
<organism evidence="1 2">
    <name type="scientific">Clostridium tagluense</name>
    <dbReference type="NCBI Taxonomy" id="360422"/>
    <lineage>
        <taxon>Bacteria</taxon>
        <taxon>Bacillati</taxon>
        <taxon>Bacillota</taxon>
        <taxon>Clostridia</taxon>
        <taxon>Eubacteriales</taxon>
        <taxon>Clostridiaceae</taxon>
        <taxon>Clostridium</taxon>
    </lineage>
</organism>
<dbReference type="AlphaFoldDB" id="A0A401UQ21"/>
<keyword evidence="2" id="KW-1185">Reference proteome</keyword>
<proteinExistence type="predicted"/>
<gene>
    <name evidence="1" type="ORF">Ctaglu_32210</name>
</gene>
<evidence type="ECO:0000313" key="2">
    <source>
        <dbReference type="Proteomes" id="UP000287872"/>
    </source>
</evidence>